<accession>A0A2S5KIU7</accession>
<evidence type="ECO:0000313" key="8">
    <source>
        <dbReference type="EMBL" id="PPC74533.1"/>
    </source>
</evidence>
<dbReference type="Gene3D" id="3.30.1220.10">
    <property type="entry name" value="CobW-like, C-terminal domain"/>
    <property type="match status" value="1"/>
</dbReference>
<organism evidence="8 9">
    <name type="scientific">Proteobacteria bacterium 228</name>
    <dbReference type="NCBI Taxonomy" id="2083153"/>
    <lineage>
        <taxon>Bacteria</taxon>
        <taxon>Pseudomonadati</taxon>
        <taxon>Pseudomonadota</taxon>
    </lineage>
</organism>
<comment type="similarity">
    <text evidence="4">Belongs to the SIMIBI class G3E GTPase family. ZNG1 subfamily.</text>
</comment>
<evidence type="ECO:0000256" key="6">
    <source>
        <dbReference type="ARBA" id="ARBA00049117"/>
    </source>
</evidence>
<dbReference type="PANTHER" id="PTHR13748:SF62">
    <property type="entry name" value="COBW DOMAIN-CONTAINING PROTEIN"/>
    <property type="match status" value="1"/>
</dbReference>
<dbReference type="SMART" id="SM00833">
    <property type="entry name" value="CobW_C"/>
    <property type="match status" value="1"/>
</dbReference>
<dbReference type="CDD" id="cd03112">
    <property type="entry name" value="CobW-like"/>
    <property type="match status" value="1"/>
</dbReference>
<feature type="domain" description="CobW C-terminal" evidence="7">
    <location>
        <begin position="249"/>
        <end position="344"/>
    </location>
</feature>
<reference evidence="8 9" key="1">
    <citation type="submission" date="2018-02" db="EMBL/GenBank/DDBJ databases">
        <title>novel marine gammaproteobacteria from coastal saline agro ecosystem.</title>
        <authorList>
            <person name="Krishnan R."/>
            <person name="Ramesh Kumar N."/>
        </authorList>
    </citation>
    <scope>NUCLEOTIDE SEQUENCE [LARGE SCALE GENOMIC DNA]</scope>
    <source>
        <strain evidence="8 9">228</strain>
    </source>
</reference>
<dbReference type="EMBL" id="PRLP01000143">
    <property type="protein sequence ID" value="PPC74533.1"/>
    <property type="molecule type" value="Genomic_DNA"/>
</dbReference>
<gene>
    <name evidence="8" type="ORF">C4K68_24735</name>
</gene>
<evidence type="ECO:0000256" key="4">
    <source>
        <dbReference type="ARBA" id="ARBA00034320"/>
    </source>
</evidence>
<dbReference type="SUPFAM" id="SSF90002">
    <property type="entry name" value="Hypothetical protein YjiA, C-terminal domain"/>
    <property type="match status" value="1"/>
</dbReference>
<protein>
    <submittedName>
        <fullName evidence="8">GTP-binding protein</fullName>
    </submittedName>
</protein>
<evidence type="ECO:0000259" key="7">
    <source>
        <dbReference type="SMART" id="SM00833"/>
    </source>
</evidence>
<dbReference type="InterPro" id="IPR051316">
    <property type="entry name" value="Zinc-reg_GTPase_activator"/>
</dbReference>
<dbReference type="GO" id="GO:0000166">
    <property type="term" value="F:nucleotide binding"/>
    <property type="evidence" value="ECO:0007669"/>
    <property type="project" value="UniProtKB-KW"/>
</dbReference>
<dbReference type="GO" id="GO:0005737">
    <property type="term" value="C:cytoplasm"/>
    <property type="evidence" value="ECO:0007669"/>
    <property type="project" value="TreeGrafter"/>
</dbReference>
<evidence type="ECO:0000256" key="5">
    <source>
        <dbReference type="ARBA" id="ARBA00045658"/>
    </source>
</evidence>
<proteinExistence type="inferred from homology"/>
<evidence type="ECO:0000256" key="3">
    <source>
        <dbReference type="ARBA" id="ARBA00023186"/>
    </source>
</evidence>
<evidence type="ECO:0000256" key="2">
    <source>
        <dbReference type="ARBA" id="ARBA00022801"/>
    </source>
</evidence>
<dbReference type="Gene3D" id="3.40.50.300">
    <property type="entry name" value="P-loop containing nucleotide triphosphate hydrolases"/>
    <property type="match status" value="1"/>
</dbReference>
<comment type="caution">
    <text evidence="8">The sequence shown here is derived from an EMBL/GenBank/DDBJ whole genome shotgun (WGS) entry which is preliminary data.</text>
</comment>
<dbReference type="Proteomes" id="UP000238196">
    <property type="component" value="Unassembled WGS sequence"/>
</dbReference>
<keyword evidence="2" id="KW-0378">Hydrolase</keyword>
<dbReference type="Pfam" id="PF02492">
    <property type="entry name" value="cobW"/>
    <property type="match status" value="1"/>
</dbReference>
<dbReference type="Pfam" id="PF07683">
    <property type="entry name" value="CobW_C"/>
    <property type="match status" value="1"/>
</dbReference>
<comment type="catalytic activity">
    <reaction evidence="6">
        <text>GTP + H2O = GDP + phosphate + H(+)</text>
        <dbReference type="Rhea" id="RHEA:19669"/>
        <dbReference type="ChEBI" id="CHEBI:15377"/>
        <dbReference type="ChEBI" id="CHEBI:15378"/>
        <dbReference type="ChEBI" id="CHEBI:37565"/>
        <dbReference type="ChEBI" id="CHEBI:43474"/>
        <dbReference type="ChEBI" id="CHEBI:58189"/>
    </reaction>
    <physiologicalReaction direction="left-to-right" evidence="6">
        <dbReference type="Rhea" id="RHEA:19670"/>
    </physiologicalReaction>
</comment>
<dbReference type="InterPro" id="IPR003495">
    <property type="entry name" value="CobW/HypB/UreG_nucleotide-bd"/>
</dbReference>
<comment type="function">
    <text evidence="5">Zinc chaperone that directly transfers zinc cofactor to target proteins, thereby activating them. Zinc is transferred from the CXCC motif in the GTPase domain to the zinc binding site in target proteins in a process requiring GTP hydrolysis.</text>
</comment>
<name>A0A2S5KIU7_9PROT</name>
<keyword evidence="3" id="KW-0143">Chaperone</keyword>
<dbReference type="PANTHER" id="PTHR13748">
    <property type="entry name" value="COBW-RELATED"/>
    <property type="match status" value="1"/>
</dbReference>
<evidence type="ECO:0000256" key="1">
    <source>
        <dbReference type="ARBA" id="ARBA00022741"/>
    </source>
</evidence>
<dbReference type="GO" id="GO:0016787">
    <property type="term" value="F:hydrolase activity"/>
    <property type="evidence" value="ECO:0007669"/>
    <property type="project" value="UniProtKB-KW"/>
</dbReference>
<dbReference type="SUPFAM" id="SSF52540">
    <property type="entry name" value="P-loop containing nucleoside triphosphate hydrolases"/>
    <property type="match status" value="1"/>
</dbReference>
<dbReference type="InterPro" id="IPR011629">
    <property type="entry name" value="CobW-like_C"/>
</dbReference>
<evidence type="ECO:0000313" key="9">
    <source>
        <dbReference type="Proteomes" id="UP000238196"/>
    </source>
</evidence>
<sequence>MSIGAVPVTLLTGFLGSGKTTLLNRLLHRPELADSAVIINEFGAVAVDHLLVEHVSEHLRVLRNGCLCCTVRGDLLDTLKDLNERMEQGQIAPFSRVIIETTGLADPTPVLQTFMTDAALRDRFALRQVLTLVDAVNGDATLSRHQEAQRQVALAQRLLISKAELATPVALVELQTGLRQLNPLAGITVLAQGALDPSLLETLLMGASLLETSIRGPAEDELFTAPHWSVQHGQGTQLEGMPSHRSGQIVTHCLQFTQPLPQQPLANWLELLATLRGEKLLRIKGVVQLVEHPQQPTVVHGVQQLMHPFIQLPEWPDADRCSRLVIIGEGIGYEEIVRTFERYVGVPVPRFQPAHSSERQRQTSPQRLSS</sequence>
<dbReference type="InterPro" id="IPR027417">
    <property type="entry name" value="P-loop_NTPase"/>
</dbReference>
<dbReference type="InterPro" id="IPR036627">
    <property type="entry name" value="CobW-likC_sf"/>
</dbReference>
<dbReference type="AlphaFoldDB" id="A0A2S5KIU7"/>
<dbReference type="OrthoDB" id="9808822at2"/>
<keyword evidence="1" id="KW-0547">Nucleotide-binding</keyword>